<evidence type="ECO:0000256" key="1">
    <source>
        <dbReference type="SAM" id="MobiDB-lite"/>
    </source>
</evidence>
<dbReference type="Proteomes" id="UP001523528">
    <property type="component" value="Unassembled WGS sequence"/>
</dbReference>
<dbReference type="Gene3D" id="1.10.260.40">
    <property type="entry name" value="lambda repressor-like DNA-binding domains"/>
    <property type="match status" value="1"/>
</dbReference>
<reference evidence="3 4" key="1">
    <citation type="submission" date="2022-06" db="EMBL/GenBank/DDBJ databases">
        <title>Acetobacer genomes from food samples.</title>
        <authorList>
            <person name="Sombolestani A."/>
        </authorList>
    </citation>
    <scope>NUCLEOTIDE SEQUENCE [LARGE SCALE GENOMIC DNA]</scope>
    <source>
        <strain evidence="3 4">R-83285</strain>
    </source>
</reference>
<feature type="region of interest" description="Disordered" evidence="1">
    <location>
        <begin position="1"/>
        <end position="20"/>
    </location>
</feature>
<evidence type="ECO:0000259" key="2">
    <source>
        <dbReference type="PROSITE" id="PS50943"/>
    </source>
</evidence>
<evidence type="ECO:0000313" key="3">
    <source>
        <dbReference type="EMBL" id="MCP1258345.1"/>
    </source>
</evidence>
<gene>
    <name evidence="3" type="ORF">NKW50_07045</name>
</gene>
<dbReference type="CDD" id="cd00093">
    <property type="entry name" value="HTH_XRE"/>
    <property type="match status" value="1"/>
</dbReference>
<evidence type="ECO:0000313" key="4">
    <source>
        <dbReference type="Proteomes" id="UP001523528"/>
    </source>
</evidence>
<dbReference type="InterPro" id="IPR010982">
    <property type="entry name" value="Lambda_DNA-bd_dom_sf"/>
</dbReference>
<name>A0ABT1EZI7_9PROT</name>
<proteinExistence type="predicted"/>
<keyword evidence="4" id="KW-1185">Reference proteome</keyword>
<feature type="domain" description="HTH cro/C1-type" evidence="2">
    <location>
        <begin position="37"/>
        <end position="91"/>
    </location>
</feature>
<dbReference type="EMBL" id="JAMYZZ010000009">
    <property type="protein sequence ID" value="MCP1258345.1"/>
    <property type="molecule type" value="Genomic_DNA"/>
</dbReference>
<dbReference type="SUPFAM" id="SSF47413">
    <property type="entry name" value="lambda repressor-like DNA-binding domains"/>
    <property type="match status" value="1"/>
</dbReference>
<dbReference type="InterPro" id="IPR001387">
    <property type="entry name" value="Cro/C1-type_HTH"/>
</dbReference>
<dbReference type="RefSeq" id="WP_253543825.1">
    <property type="nucleotide sequence ID" value="NZ_JAMYZY010000028.1"/>
</dbReference>
<accession>A0ABT1EZI7</accession>
<dbReference type="PROSITE" id="PS50943">
    <property type="entry name" value="HTH_CROC1"/>
    <property type="match status" value="1"/>
</dbReference>
<comment type="caution">
    <text evidence="3">The sequence shown here is derived from an EMBL/GenBank/DDBJ whole genome shotgun (WGS) entry which is preliminary data.</text>
</comment>
<dbReference type="Pfam" id="PF01381">
    <property type="entry name" value="HTH_3"/>
    <property type="match status" value="1"/>
</dbReference>
<organism evidence="3 4">
    <name type="scientific">Acetobacter lambici</name>
    <dbReference type="NCBI Taxonomy" id="1332824"/>
    <lineage>
        <taxon>Bacteria</taxon>
        <taxon>Pseudomonadati</taxon>
        <taxon>Pseudomonadota</taxon>
        <taxon>Alphaproteobacteria</taxon>
        <taxon>Acetobacterales</taxon>
        <taxon>Acetobacteraceae</taxon>
        <taxon>Acetobacter</taxon>
    </lineage>
</organism>
<protein>
    <submittedName>
        <fullName evidence="3">Helix-turn-helix domain-containing protein</fullName>
    </submittedName>
</protein>
<sequence length="97" mass="10969">MAGNQIDLEDLLGTKRTAMPRQEPERIRWDKALGKRIRHRRTQLGLSMDRVAEAVGCSYQQVQKYELGRNAIKAALVPVLAETLAVPVTWFFESSDA</sequence>
<dbReference type="SMART" id="SM00530">
    <property type="entry name" value="HTH_XRE"/>
    <property type="match status" value="1"/>
</dbReference>